<comment type="caution">
    <text evidence="2">The sequence shown here is derived from an EMBL/GenBank/DDBJ whole genome shotgun (WGS) entry which is preliminary data.</text>
</comment>
<name>A0A8J5K025_HOMAM</name>
<sequence length="78" mass="9639">MENWSLKLKFFVTRKYNVNDKFQNLWSDSFLQRSVWKTWVCRLFLLASLLTLLLQLQPLMLLHLLQWKLHFRKSEEAR</sequence>
<keyword evidence="1" id="KW-1133">Transmembrane helix</keyword>
<evidence type="ECO:0000313" key="3">
    <source>
        <dbReference type="Proteomes" id="UP000747542"/>
    </source>
</evidence>
<dbReference type="AlphaFoldDB" id="A0A8J5K025"/>
<keyword evidence="1" id="KW-0812">Transmembrane</keyword>
<dbReference type="EMBL" id="JAHLQT010021370">
    <property type="protein sequence ID" value="KAG7167640.1"/>
    <property type="molecule type" value="Genomic_DNA"/>
</dbReference>
<keyword evidence="1" id="KW-0472">Membrane</keyword>
<dbReference type="Proteomes" id="UP000747542">
    <property type="component" value="Unassembled WGS sequence"/>
</dbReference>
<feature type="transmembrane region" description="Helical" evidence="1">
    <location>
        <begin position="43"/>
        <end position="65"/>
    </location>
</feature>
<reference evidence="2" key="1">
    <citation type="journal article" date="2021" name="Sci. Adv.">
        <title>The American lobster genome reveals insights on longevity, neural, and immune adaptations.</title>
        <authorList>
            <person name="Polinski J.M."/>
            <person name="Zimin A.V."/>
            <person name="Clark K.F."/>
            <person name="Kohn A.B."/>
            <person name="Sadowski N."/>
            <person name="Timp W."/>
            <person name="Ptitsyn A."/>
            <person name="Khanna P."/>
            <person name="Romanova D.Y."/>
            <person name="Williams P."/>
            <person name="Greenwood S.J."/>
            <person name="Moroz L.L."/>
            <person name="Walt D.R."/>
            <person name="Bodnar A.G."/>
        </authorList>
    </citation>
    <scope>NUCLEOTIDE SEQUENCE</scope>
    <source>
        <strain evidence="2">GMGI-L3</strain>
    </source>
</reference>
<organism evidence="2 3">
    <name type="scientific">Homarus americanus</name>
    <name type="common">American lobster</name>
    <dbReference type="NCBI Taxonomy" id="6706"/>
    <lineage>
        <taxon>Eukaryota</taxon>
        <taxon>Metazoa</taxon>
        <taxon>Ecdysozoa</taxon>
        <taxon>Arthropoda</taxon>
        <taxon>Crustacea</taxon>
        <taxon>Multicrustacea</taxon>
        <taxon>Malacostraca</taxon>
        <taxon>Eumalacostraca</taxon>
        <taxon>Eucarida</taxon>
        <taxon>Decapoda</taxon>
        <taxon>Pleocyemata</taxon>
        <taxon>Astacidea</taxon>
        <taxon>Nephropoidea</taxon>
        <taxon>Nephropidae</taxon>
        <taxon>Homarus</taxon>
    </lineage>
</organism>
<evidence type="ECO:0000256" key="1">
    <source>
        <dbReference type="SAM" id="Phobius"/>
    </source>
</evidence>
<keyword evidence="3" id="KW-1185">Reference proteome</keyword>
<accession>A0A8J5K025</accession>
<protein>
    <submittedName>
        <fullName evidence="2">Uncharacterized protein</fullName>
    </submittedName>
</protein>
<gene>
    <name evidence="2" type="ORF">Hamer_G019036</name>
</gene>
<evidence type="ECO:0000313" key="2">
    <source>
        <dbReference type="EMBL" id="KAG7167640.1"/>
    </source>
</evidence>
<proteinExistence type="predicted"/>